<evidence type="ECO:0000313" key="2">
    <source>
        <dbReference type="EMBL" id="SPR16549.1"/>
    </source>
</evidence>
<proteinExistence type="predicted"/>
<name>A0A2U3RTM9_ORITS</name>
<reference evidence="3" key="1">
    <citation type="submission" date="2018-03" db="EMBL/GenBank/DDBJ databases">
        <authorList>
            <person name="Batty M. E."/>
            <person name="Batty M E."/>
        </authorList>
    </citation>
    <scope>NUCLEOTIDE SEQUENCE [LARGE SCALE GENOMIC DNA]</scope>
</reference>
<keyword evidence="1" id="KW-0175">Coiled coil</keyword>
<feature type="coiled-coil region" evidence="1">
    <location>
        <begin position="144"/>
        <end position="171"/>
    </location>
</feature>
<accession>A0A2U3RTM9</accession>
<sequence>MKLQQLLGLPGEAQSIAYSLEAAGTWSGNLNQASFNTYTVIEKLNKNNWKYKYDYYTTNYIMQALYQIEQAINADYSGVKSELIENCQEYITQKILYKVRAEVFGHVTHAASQKLSNYVFDSLSKIKQELNKQKEERIRKASVAQVVIKDIKNANDTVALLEKQHKDLINSIVASISVEEVLKEGFANYNSASPDGELIATLVKTQENLIAKILIADPSTNKNSAIANDNSATPSNDQQHLVTWKGNKIPVTKLELWMSWSLDKIGAGDIARRYFDILARINQIGKSDVISLADIIKQTPLELLLNSNIGAIFLEVSGRCLIWTTKQLDQITAQYFPKTRAFIETAVSLTVDKAVSLTKAMLEQLPEPARSVFINSVLAVYEKSKTLYLNLTEDLYEGQKALVDFTLGCAVGEVAGRVVGVVKGAVGGAVEGAVAASNILKTGTKLKVENISPIKVLVDQKSAATNNHITGALIVKTEDKVTAIFNVEKGVFNVEKGVGKTIANANIPNELISLNNISQKNYELLKTKFGDKDLQLLIQKLEQKKIFGPNTPYFVANLPKDTPTLKISKYGNGKIGIWIGEVGCTQRHHIIPKQLKEANVLKRYKINIDCPNNIMTLYTPNGLKLATERANRVREHYAKILKQLNPSLTQTEIQIISECKVPLPNDQRSTHLGRHYKPYVDTIKRKLDRLWENVELGKLNKEEGTKAIYDLMDELRDGINNGSIKLN</sequence>
<dbReference type="Pfam" id="PF14412">
    <property type="entry name" value="AHH"/>
    <property type="match status" value="1"/>
</dbReference>
<dbReference type="InterPro" id="IPR032871">
    <property type="entry name" value="AHH_dom_containing"/>
</dbReference>
<dbReference type="AlphaFoldDB" id="A0A2U3RTM9"/>
<gene>
    <name evidence="2" type="ORF">KARP_02446</name>
</gene>
<evidence type="ECO:0000256" key="1">
    <source>
        <dbReference type="SAM" id="Coils"/>
    </source>
</evidence>
<dbReference type="RefSeq" id="WP_045912996.1">
    <property type="nucleotide sequence ID" value="NZ_LS398548.1"/>
</dbReference>
<dbReference type="Proteomes" id="UP000245243">
    <property type="component" value="Chromosome I"/>
</dbReference>
<evidence type="ECO:0000313" key="3">
    <source>
        <dbReference type="Proteomes" id="UP000245243"/>
    </source>
</evidence>
<organism evidence="2 3">
    <name type="scientific">Orientia tsutsugamushi</name>
    <name type="common">Rickettsia tsutsugamushi</name>
    <dbReference type="NCBI Taxonomy" id="784"/>
    <lineage>
        <taxon>Bacteria</taxon>
        <taxon>Pseudomonadati</taxon>
        <taxon>Pseudomonadota</taxon>
        <taxon>Alphaproteobacteria</taxon>
        <taxon>Rickettsiales</taxon>
        <taxon>Rickettsiaceae</taxon>
        <taxon>Rickettsieae</taxon>
        <taxon>Orientia</taxon>
    </lineage>
</organism>
<dbReference type="EMBL" id="LS398548">
    <property type="protein sequence ID" value="SPR16549.1"/>
    <property type="molecule type" value="Genomic_DNA"/>
</dbReference>
<protein>
    <submittedName>
        <fullName evidence="2">Uncharacterized protein</fullName>
    </submittedName>
</protein>